<proteinExistence type="predicted"/>
<dbReference type="InterPro" id="IPR013083">
    <property type="entry name" value="Znf_RING/FYVE/PHD"/>
</dbReference>
<dbReference type="InterPro" id="IPR000182">
    <property type="entry name" value="GNAT_dom"/>
</dbReference>
<evidence type="ECO:0000256" key="4">
    <source>
        <dbReference type="PROSITE-ProRule" id="PRU00146"/>
    </source>
</evidence>
<dbReference type="SUPFAM" id="SSF55729">
    <property type="entry name" value="Acyl-CoA N-acyltransferases (Nat)"/>
    <property type="match status" value="1"/>
</dbReference>
<dbReference type="Gene3D" id="3.40.630.30">
    <property type="match status" value="1"/>
</dbReference>
<evidence type="ECO:0000313" key="8">
    <source>
        <dbReference type="EMBL" id="RDX82192.1"/>
    </source>
</evidence>
<keyword evidence="3" id="KW-0862">Zinc</keyword>
<evidence type="ECO:0000313" key="9">
    <source>
        <dbReference type="Proteomes" id="UP000257109"/>
    </source>
</evidence>
<dbReference type="GO" id="GO:0008270">
    <property type="term" value="F:zinc ion binding"/>
    <property type="evidence" value="ECO:0007669"/>
    <property type="project" value="UniProtKB-KW"/>
</dbReference>
<keyword evidence="1" id="KW-0479">Metal-binding</keyword>
<dbReference type="InterPro" id="IPR019787">
    <property type="entry name" value="Znf_PHD-finger"/>
</dbReference>
<dbReference type="EMBL" id="QJKJ01007701">
    <property type="protein sequence ID" value="RDX82192.1"/>
    <property type="molecule type" value="Genomic_DNA"/>
</dbReference>
<dbReference type="PANTHER" id="PTHR46309:SF15">
    <property type="entry name" value="PHD-FINGER PROTEIN"/>
    <property type="match status" value="1"/>
</dbReference>
<evidence type="ECO:0000256" key="2">
    <source>
        <dbReference type="ARBA" id="ARBA00022771"/>
    </source>
</evidence>
<dbReference type="Gene3D" id="3.30.40.10">
    <property type="entry name" value="Zinc/RING finger domain, C3HC4 (zinc finger)"/>
    <property type="match status" value="2"/>
</dbReference>
<feature type="region of interest" description="Disordered" evidence="5">
    <location>
        <begin position="106"/>
        <end position="184"/>
    </location>
</feature>
<feature type="compositionally biased region" description="Acidic residues" evidence="5">
    <location>
        <begin position="145"/>
        <end position="162"/>
    </location>
</feature>
<evidence type="ECO:0000256" key="1">
    <source>
        <dbReference type="ARBA" id="ARBA00022723"/>
    </source>
</evidence>
<evidence type="ECO:0000259" key="7">
    <source>
        <dbReference type="PROSITE" id="PS51186"/>
    </source>
</evidence>
<dbReference type="InterPro" id="IPR042163">
    <property type="entry name" value="PHF12"/>
</dbReference>
<dbReference type="GO" id="GO:0006357">
    <property type="term" value="P:regulation of transcription by RNA polymerase II"/>
    <property type="evidence" value="ECO:0007669"/>
    <property type="project" value="TreeGrafter"/>
</dbReference>
<dbReference type="Proteomes" id="UP000257109">
    <property type="component" value="Unassembled WGS sequence"/>
</dbReference>
<protein>
    <submittedName>
        <fullName evidence="8">Increased DNA methylation 1</fullName>
    </submittedName>
</protein>
<sequence>MAPTEPPAINIEAENCPEAVLNWYNLTSLPDYRRKCGLSRDLALKAKQHLCFLGWRLWYISKQGRWELRYTSPINGKNYISLRRACYGCIQEGGCNNGIPQNVPLVQENNASSSPPKKTARKPRKYQKKTKMQPKRRKKSKKDVEDIDVNDDESYEYEEFEEASSSRNARMRDDCQKEDSQQEEKGTYQNDSICSVCRYGGELLLCDRCPSSFHIDCLGLGHVPDGDWFCPSCCCKICNRSRYTENCDDNVDVNSLLVCNQCERKCHIGCLKAPDFTHTGDGDHLDNENWFCSTDCEEIFLGLQNLLGNPIYVGADNLTWTLLKGVKSDSFEESDPTWDEEDWSQKESKLNVALGVLRGCFNPVIDAFYGRDMIEDAVFSRESKLNRLNFHGFYTVVLEKNEEVVSVATIRVFGKALAEIPFVGTSMQFRRRGMCRFLMNEIEKQLSYLGVEEIILPSSHGVVDTWTNSFGFVRMTASDKLKFLDYVYLNFEVKPKTVWKVYEFTMII</sequence>
<dbReference type="SUPFAM" id="SSF57903">
    <property type="entry name" value="FYVE/PHD zinc finger"/>
    <property type="match status" value="1"/>
</dbReference>
<dbReference type="InterPro" id="IPR054292">
    <property type="entry name" value="DUF7028"/>
</dbReference>
<dbReference type="CDD" id="cd04301">
    <property type="entry name" value="NAT_SF"/>
    <property type="match status" value="1"/>
</dbReference>
<dbReference type="InterPro" id="IPR001965">
    <property type="entry name" value="Znf_PHD"/>
</dbReference>
<dbReference type="InterPro" id="IPR059153">
    <property type="entry name" value="NSD_PHD-1st"/>
</dbReference>
<dbReference type="GO" id="GO:0005634">
    <property type="term" value="C:nucleus"/>
    <property type="evidence" value="ECO:0007669"/>
    <property type="project" value="TreeGrafter"/>
</dbReference>
<reference evidence="8" key="1">
    <citation type="submission" date="2018-05" db="EMBL/GenBank/DDBJ databases">
        <title>Draft genome of Mucuna pruriens seed.</title>
        <authorList>
            <person name="Nnadi N.E."/>
            <person name="Vos R."/>
            <person name="Hasami M.H."/>
            <person name="Devisetty U.K."/>
            <person name="Aguiy J.C."/>
        </authorList>
    </citation>
    <scope>NUCLEOTIDE SEQUENCE [LARGE SCALE GENOMIC DNA]</scope>
    <source>
        <strain evidence="8">JCA_2017</strain>
    </source>
</reference>
<feature type="non-terminal residue" evidence="8">
    <location>
        <position position="1"/>
    </location>
</feature>
<dbReference type="InterPro" id="IPR016181">
    <property type="entry name" value="Acyl_CoA_acyltransferase"/>
</dbReference>
<feature type="compositionally biased region" description="Basic and acidic residues" evidence="5">
    <location>
        <begin position="170"/>
        <end position="184"/>
    </location>
</feature>
<dbReference type="GO" id="GO:0003714">
    <property type="term" value="F:transcription corepressor activity"/>
    <property type="evidence" value="ECO:0007669"/>
    <property type="project" value="InterPro"/>
</dbReference>
<name>A0A371FV81_MUCPR</name>
<keyword evidence="9" id="KW-1185">Reference proteome</keyword>
<dbReference type="InterPro" id="IPR011011">
    <property type="entry name" value="Znf_FYVE_PHD"/>
</dbReference>
<dbReference type="PROSITE" id="PS50016">
    <property type="entry name" value="ZF_PHD_2"/>
    <property type="match status" value="1"/>
</dbReference>
<gene>
    <name evidence="8" type="primary">IDM1</name>
    <name evidence="8" type="ORF">CR513_37046</name>
</gene>
<dbReference type="SMART" id="SM00249">
    <property type="entry name" value="PHD"/>
    <property type="match status" value="2"/>
</dbReference>
<dbReference type="Pfam" id="PF23209">
    <property type="entry name" value="IDM1_C"/>
    <property type="match status" value="1"/>
</dbReference>
<feature type="domain" description="N-acetyltransferase" evidence="7">
    <location>
        <begin position="355"/>
        <end position="494"/>
    </location>
</feature>
<dbReference type="OrthoDB" id="1903104at2759"/>
<dbReference type="Pfam" id="PF22970">
    <property type="entry name" value="DUF7028"/>
    <property type="match status" value="1"/>
</dbReference>
<dbReference type="InterPro" id="IPR056511">
    <property type="entry name" value="IDM1_C"/>
</dbReference>
<feature type="compositionally biased region" description="Basic residues" evidence="5">
    <location>
        <begin position="118"/>
        <end position="141"/>
    </location>
</feature>
<organism evidence="8 9">
    <name type="scientific">Mucuna pruriens</name>
    <name type="common">Velvet bean</name>
    <name type="synonym">Dolichos pruriens</name>
    <dbReference type="NCBI Taxonomy" id="157652"/>
    <lineage>
        <taxon>Eukaryota</taxon>
        <taxon>Viridiplantae</taxon>
        <taxon>Streptophyta</taxon>
        <taxon>Embryophyta</taxon>
        <taxon>Tracheophyta</taxon>
        <taxon>Spermatophyta</taxon>
        <taxon>Magnoliopsida</taxon>
        <taxon>eudicotyledons</taxon>
        <taxon>Gunneridae</taxon>
        <taxon>Pentapetalae</taxon>
        <taxon>rosids</taxon>
        <taxon>fabids</taxon>
        <taxon>Fabales</taxon>
        <taxon>Fabaceae</taxon>
        <taxon>Papilionoideae</taxon>
        <taxon>50 kb inversion clade</taxon>
        <taxon>NPAAA clade</taxon>
        <taxon>indigoferoid/millettioid clade</taxon>
        <taxon>Phaseoleae</taxon>
        <taxon>Mucuna</taxon>
    </lineage>
</organism>
<dbReference type="GO" id="GO:0016747">
    <property type="term" value="F:acyltransferase activity, transferring groups other than amino-acyl groups"/>
    <property type="evidence" value="ECO:0007669"/>
    <property type="project" value="InterPro"/>
</dbReference>
<evidence type="ECO:0000259" key="6">
    <source>
        <dbReference type="PROSITE" id="PS50016"/>
    </source>
</evidence>
<feature type="domain" description="PHD-type" evidence="6">
    <location>
        <begin position="191"/>
        <end position="236"/>
    </location>
</feature>
<accession>A0A371FV81</accession>
<evidence type="ECO:0000256" key="5">
    <source>
        <dbReference type="SAM" id="MobiDB-lite"/>
    </source>
</evidence>
<dbReference type="STRING" id="157652.A0A371FV81"/>
<feature type="compositionally biased region" description="Polar residues" evidence="5">
    <location>
        <begin position="107"/>
        <end position="116"/>
    </location>
</feature>
<keyword evidence="2 4" id="KW-0863">Zinc-finger</keyword>
<dbReference type="AlphaFoldDB" id="A0A371FV81"/>
<comment type="caution">
    <text evidence="8">The sequence shown here is derived from an EMBL/GenBank/DDBJ whole genome shotgun (WGS) entry which is preliminary data.</text>
</comment>
<dbReference type="PANTHER" id="PTHR46309">
    <property type="entry name" value="PHD FINGER PROTEIN 12"/>
    <property type="match status" value="1"/>
</dbReference>
<evidence type="ECO:0000256" key="3">
    <source>
        <dbReference type="ARBA" id="ARBA00022833"/>
    </source>
</evidence>
<dbReference type="Pfam" id="PF23011">
    <property type="entry name" value="PHD-1st_NSD"/>
    <property type="match status" value="1"/>
</dbReference>
<dbReference type="PROSITE" id="PS51186">
    <property type="entry name" value="GNAT"/>
    <property type="match status" value="1"/>
</dbReference>